<evidence type="ECO:0000256" key="5">
    <source>
        <dbReference type="ARBA" id="ARBA00022970"/>
    </source>
</evidence>
<dbReference type="GO" id="GO:0005886">
    <property type="term" value="C:plasma membrane"/>
    <property type="evidence" value="ECO:0007669"/>
    <property type="project" value="UniProtKB-SubCell"/>
</dbReference>
<keyword evidence="11" id="KW-1185">Reference proteome</keyword>
<dbReference type="InterPro" id="IPR043428">
    <property type="entry name" value="LivM-like"/>
</dbReference>
<feature type="transmembrane region" description="Helical" evidence="9">
    <location>
        <begin position="507"/>
        <end position="526"/>
    </location>
</feature>
<dbReference type="Pfam" id="PF02653">
    <property type="entry name" value="BPD_transp_2"/>
    <property type="match status" value="2"/>
</dbReference>
<feature type="transmembrane region" description="Helical" evidence="9">
    <location>
        <begin position="146"/>
        <end position="163"/>
    </location>
</feature>
<organism evidence="10 11">
    <name type="scientific">Cohaesibacter gelatinilyticus</name>
    <dbReference type="NCBI Taxonomy" id="372072"/>
    <lineage>
        <taxon>Bacteria</taxon>
        <taxon>Pseudomonadati</taxon>
        <taxon>Pseudomonadota</taxon>
        <taxon>Alphaproteobacteria</taxon>
        <taxon>Hyphomicrobiales</taxon>
        <taxon>Cohaesibacteraceae</taxon>
    </lineage>
</organism>
<keyword evidence="2" id="KW-0813">Transport</keyword>
<comment type="subcellular location">
    <subcellularLocation>
        <location evidence="1">Cell membrane</location>
        <topology evidence="1">Multi-pass membrane protein</topology>
    </subcellularLocation>
</comment>
<reference evidence="10 11" key="1">
    <citation type="submission" date="2017-09" db="EMBL/GenBank/DDBJ databases">
        <authorList>
            <person name="Ehlers B."/>
            <person name="Leendertz F.H."/>
        </authorList>
    </citation>
    <scope>NUCLEOTIDE SEQUENCE [LARGE SCALE GENOMIC DNA]</scope>
    <source>
        <strain evidence="10 11">DSM 18289</strain>
    </source>
</reference>
<dbReference type="AlphaFoldDB" id="A0A285NAW2"/>
<evidence type="ECO:0000256" key="6">
    <source>
        <dbReference type="ARBA" id="ARBA00022989"/>
    </source>
</evidence>
<comment type="similarity">
    <text evidence="8">Belongs to the binding-protein-dependent transport system permease family. LivHM subfamily.</text>
</comment>
<dbReference type="GO" id="GO:0015658">
    <property type="term" value="F:branched-chain amino acid transmembrane transporter activity"/>
    <property type="evidence" value="ECO:0007669"/>
    <property type="project" value="InterPro"/>
</dbReference>
<dbReference type="RefSeq" id="WP_097151785.1">
    <property type="nucleotide sequence ID" value="NZ_OBEL01000001.1"/>
</dbReference>
<evidence type="ECO:0000256" key="4">
    <source>
        <dbReference type="ARBA" id="ARBA00022692"/>
    </source>
</evidence>
<dbReference type="PANTHER" id="PTHR11795:SF442">
    <property type="entry name" value="ABC TRANSPORTER ATP-BINDING PROTEIN"/>
    <property type="match status" value="1"/>
</dbReference>
<feature type="transmembrane region" description="Helical" evidence="9">
    <location>
        <begin position="96"/>
        <end position="119"/>
    </location>
</feature>
<keyword evidence="3" id="KW-1003">Cell membrane</keyword>
<feature type="transmembrane region" description="Helical" evidence="9">
    <location>
        <begin position="581"/>
        <end position="606"/>
    </location>
</feature>
<dbReference type="PANTHER" id="PTHR11795">
    <property type="entry name" value="BRANCHED-CHAIN AMINO ACID TRANSPORT SYSTEM PERMEASE PROTEIN LIVH"/>
    <property type="match status" value="1"/>
</dbReference>
<proteinExistence type="inferred from homology"/>
<evidence type="ECO:0000256" key="8">
    <source>
        <dbReference type="ARBA" id="ARBA00037998"/>
    </source>
</evidence>
<dbReference type="OrthoDB" id="9810089at2"/>
<evidence type="ECO:0000313" key="10">
    <source>
        <dbReference type="EMBL" id="SNZ06569.1"/>
    </source>
</evidence>
<feature type="transmembrane region" description="Helical" evidence="9">
    <location>
        <begin position="38"/>
        <end position="57"/>
    </location>
</feature>
<accession>A0A285NAW2</accession>
<feature type="transmembrane region" description="Helical" evidence="9">
    <location>
        <begin position="229"/>
        <end position="251"/>
    </location>
</feature>
<dbReference type="InterPro" id="IPR052157">
    <property type="entry name" value="BCAA_transport_permease"/>
</dbReference>
<feature type="transmembrane region" description="Helical" evidence="9">
    <location>
        <begin position="413"/>
        <end position="433"/>
    </location>
</feature>
<dbReference type="InterPro" id="IPR001851">
    <property type="entry name" value="ABC_transp_permease"/>
</dbReference>
<evidence type="ECO:0000256" key="3">
    <source>
        <dbReference type="ARBA" id="ARBA00022475"/>
    </source>
</evidence>
<gene>
    <name evidence="10" type="ORF">SAMN06265368_0465</name>
</gene>
<evidence type="ECO:0000313" key="11">
    <source>
        <dbReference type="Proteomes" id="UP000219439"/>
    </source>
</evidence>
<feature type="transmembrane region" description="Helical" evidence="9">
    <location>
        <begin position="12"/>
        <end position="31"/>
    </location>
</feature>
<evidence type="ECO:0000256" key="2">
    <source>
        <dbReference type="ARBA" id="ARBA00022448"/>
    </source>
</evidence>
<dbReference type="CDD" id="cd06581">
    <property type="entry name" value="TM_PBP1_LivM_like"/>
    <property type="match status" value="1"/>
</dbReference>
<keyword evidence="4 9" id="KW-0812">Transmembrane</keyword>
<feature type="transmembrane region" description="Helical" evidence="9">
    <location>
        <begin position="63"/>
        <end position="84"/>
    </location>
</feature>
<sequence length="619" mass="66189">MGFYLAQLLTGLANASSLFLIASGLSIIFGVTRVVNFAHGSFFMIGAYLAYSFVTYFEVGIFGFWGSILFASLCVAVIGGLIEMTILRRIYASPELFQLVATFGIVLVIQDIALAVWGAEDLLGPRAPGLDRAVRILGEPIPEYDLALIVIGPAVLALVWLLFHRTRWGILVRAATHDREMVAALGVNQRWLFTSTFMVGSFLAGLGGALQVPRESVSLLMDLSIIGEAFVVVVIGGMGSVTGAFIAAALISVLNAFGILLFPSISLLLPFLVMAVVLILRPWGLLGKPGSGHGAPEAPHDPLRLLNQRAIWAVALVFAALLMIPVATDGFLLILFVDVLVAMLFAASLQFLMGVGGMVSFGHAAYFGLGAYGAALCVKYLAIPMELALIAGPASGALGALIFGWFCVRLSGVYLAMLTLAAAQILWGIAFQWQDVTGGDDGILGLWPSDWASSQTNYYYLTLILCVTGLWILRRVAYSPFGYVLRGGRDSELRSEAIGLNLKFHQWMGFTLVGGLAGLAGVIFAFSKGSVFPDILSIPHSVDALIMVLLGGIQSLFGPILGAVSFIWLEDWISRFDYWRFIFGTIILVIVIIAPNGLSGLVSLVWSKATKTSSQGAAS</sequence>
<name>A0A285NAW2_9HYPH</name>
<feature type="transmembrane region" description="Helical" evidence="9">
    <location>
        <begin position="458"/>
        <end position="477"/>
    </location>
</feature>
<dbReference type="EMBL" id="OBEL01000001">
    <property type="protein sequence ID" value="SNZ06569.1"/>
    <property type="molecule type" value="Genomic_DNA"/>
</dbReference>
<evidence type="ECO:0000256" key="9">
    <source>
        <dbReference type="SAM" id="Phobius"/>
    </source>
</evidence>
<feature type="transmembrane region" description="Helical" evidence="9">
    <location>
        <begin position="388"/>
        <end position="406"/>
    </location>
</feature>
<feature type="transmembrane region" description="Helical" evidence="9">
    <location>
        <begin position="546"/>
        <end position="569"/>
    </location>
</feature>
<feature type="transmembrane region" description="Helical" evidence="9">
    <location>
        <begin position="257"/>
        <end position="280"/>
    </location>
</feature>
<keyword evidence="5" id="KW-0029">Amino-acid transport</keyword>
<dbReference type="GO" id="GO:0006865">
    <property type="term" value="P:amino acid transport"/>
    <property type="evidence" value="ECO:0007669"/>
    <property type="project" value="UniProtKB-KW"/>
</dbReference>
<feature type="transmembrane region" description="Helical" evidence="9">
    <location>
        <begin position="310"/>
        <end position="327"/>
    </location>
</feature>
<keyword evidence="7 9" id="KW-0472">Membrane</keyword>
<dbReference type="Proteomes" id="UP000219439">
    <property type="component" value="Unassembled WGS sequence"/>
</dbReference>
<evidence type="ECO:0000256" key="1">
    <source>
        <dbReference type="ARBA" id="ARBA00004651"/>
    </source>
</evidence>
<protein>
    <submittedName>
        <fullName evidence="10">Amino acid/amide ABC transporter membrane protein 1, HAAT family /amino acid/amide ABC transporter membrane protein 2, HAAT family</fullName>
    </submittedName>
</protein>
<dbReference type="CDD" id="cd06582">
    <property type="entry name" value="TM_PBP1_LivH_like"/>
    <property type="match status" value="1"/>
</dbReference>
<keyword evidence="6 9" id="KW-1133">Transmembrane helix</keyword>
<evidence type="ECO:0000256" key="7">
    <source>
        <dbReference type="ARBA" id="ARBA00023136"/>
    </source>
</evidence>